<keyword evidence="2 5" id="KW-0812">Transmembrane</keyword>
<feature type="transmembrane region" description="Helical" evidence="5">
    <location>
        <begin position="160"/>
        <end position="177"/>
    </location>
</feature>
<feature type="domain" description="ABC transmembrane type-1" evidence="6">
    <location>
        <begin position="32"/>
        <end position="282"/>
    </location>
</feature>
<gene>
    <name evidence="7" type="ORF">BW47_08725</name>
</gene>
<dbReference type="InterPro" id="IPR036640">
    <property type="entry name" value="ABC1_TM_sf"/>
</dbReference>
<evidence type="ECO:0000256" key="1">
    <source>
        <dbReference type="ARBA" id="ARBA00004651"/>
    </source>
</evidence>
<evidence type="ECO:0000256" key="4">
    <source>
        <dbReference type="ARBA" id="ARBA00023136"/>
    </source>
</evidence>
<feature type="transmembrane region" description="Helical" evidence="5">
    <location>
        <begin position="24"/>
        <end position="45"/>
    </location>
</feature>
<keyword evidence="4 5" id="KW-0472">Membrane</keyword>
<feature type="transmembrane region" description="Helical" evidence="5">
    <location>
        <begin position="240"/>
        <end position="260"/>
    </location>
</feature>
<evidence type="ECO:0000256" key="3">
    <source>
        <dbReference type="ARBA" id="ARBA00022989"/>
    </source>
</evidence>
<protein>
    <submittedName>
        <fullName evidence="7">Multidrug ABC transporter ATPase</fullName>
    </submittedName>
</protein>
<sequence>MKNFYKYFFIYHRLLPKSFRTKKFFIDLTYTLATILSFVIPFLLGKLIDSFGNSGKTLQIFLIFVLIYLSNFVLQQIEGYFRIIFSISSAPKFLIERSIENILKKGDINIIPEKEMDKIFSFKHIFEFFYNRFSIFVFLLPFLMAFSILILLFFNWKIGIIATFGILITWISANKKVKIEEKVSKQMNESEYKTAETLSDVYSGYEELKSYETVPFTFNWIKDTYNYLVKSYDSFGKVELRFGVTYELLAILTTPLLIVFLSLEVYFGKITPGIALMLFSFAEKLSSFSQVYIHDTDYISWVISRAKVAYNDYLREGK</sequence>
<dbReference type="InterPro" id="IPR011527">
    <property type="entry name" value="ABC1_TM_dom"/>
</dbReference>
<keyword evidence="8" id="KW-1185">Reference proteome</keyword>
<dbReference type="SUPFAM" id="SSF90123">
    <property type="entry name" value="ABC transporter transmembrane region"/>
    <property type="match status" value="2"/>
</dbReference>
<evidence type="ECO:0000256" key="5">
    <source>
        <dbReference type="SAM" id="Phobius"/>
    </source>
</evidence>
<feature type="transmembrane region" description="Helical" evidence="5">
    <location>
        <begin position="133"/>
        <end position="154"/>
    </location>
</feature>
<dbReference type="Gene3D" id="1.20.1560.10">
    <property type="entry name" value="ABC transporter type 1, transmembrane domain"/>
    <property type="match status" value="1"/>
</dbReference>
<accession>A0ABN4UWL7</accession>
<dbReference type="EMBL" id="CP007389">
    <property type="protein sequence ID" value="APT74550.1"/>
    <property type="molecule type" value="Genomic_DNA"/>
</dbReference>
<feature type="transmembrane region" description="Helical" evidence="5">
    <location>
        <begin position="57"/>
        <end position="74"/>
    </location>
</feature>
<evidence type="ECO:0000256" key="2">
    <source>
        <dbReference type="ARBA" id="ARBA00022692"/>
    </source>
</evidence>
<proteinExistence type="predicted"/>
<comment type="subcellular location">
    <subcellularLocation>
        <location evidence="1">Cell membrane</location>
        <topology evidence="1">Multi-pass membrane protein</topology>
    </subcellularLocation>
</comment>
<dbReference type="PROSITE" id="PS50929">
    <property type="entry name" value="ABC_TM1F"/>
    <property type="match status" value="1"/>
</dbReference>
<organism evidence="7 8">
    <name type="scientific">Thermosipho melanesiensis</name>
    <dbReference type="NCBI Taxonomy" id="46541"/>
    <lineage>
        <taxon>Bacteria</taxon>
        <taxon>Thermotogati</taxon>
        <taxon>Thermotogota</taxon>
        <taxon>Thermotogae</taxon>
        <taxon>Thermotogales</taxon>
        <taxon>Fervidobacteriaceae</taxon>
        <taxon>Thermosipho</taxon>
    </lineage>
</organism>
<dbReference type="Proteomes" id="UP000185490">
    <property type="component" value="Chromosome"/>
</dbReference>
<reference evidence="7 8" key="1">
    <citation type="submission" date="2014-02" db="EMBL/GenBank/DDBJ databases">
        <title>Diversity of Thermotogales isolates from hydrothermal vents.</title>
        <authorList>
            <person name="Haverkamp T.H.A."/>
            <person name="Lossouarn J."/>
            <person name="Geslin C."/>
            <person name="Nesbo C.L."/>
        </authorList>
    </citation>
    <scope>NUCLEOTIDE SEQUENCE [LARGE SCALE GENOMIC DNA]</scope>
    <source>
        <strain evidence="7 8">431</strain>
    </source>
</reference>
<evidence type="ECO:0000259" key="6">
    <source>
        <dbReference type="PROSITE" id="PS50929"/>
    </source>
</evidence>
<evidence type="ECO:0000313" key="7">
    <source>
        <dbReference type="EMBL" id="APT74550.1"/>
    </source>
</evidence>
<dbReference type="RefSeq" id="WP_012057852.1">
    <property type="nucleotide sequence ID" value="NZ_CP007389.1"/>
</dbReference>
<evidence type="ECO:0000313" key="8">
    <source>
        <dbReference type="Proteomes" id="UP000185490"/>
    </source>
</evidence>
<keyword evidence="3 5" id="KW-1133">Transmembrane helix</keyword>
<name>A0ABN4UWL7_9BACT</name>